<evidence type="ECO:0000313" key="9">
    <source>
        <dbReference type="EMBL" id="CAL4758940.1"/>
    </source>
</evidence>
<gene>
    <name evidence="7" type="ORF">C1SCF055_LOCUS218</name>
</gene>
<name>A0A9P1FD75_9DINO</name>
<evidence type="ECO:0000256" key="4">
    <source>
        <dbReference type="ARBA" id="ARBA00034320"/>
    </source>
</evidence>
<evidence type="ECO:0000256" key="5">
    <source>
        <dbReference type="ARBA" id="ARBA00049117"/>
    </source>
</evidence>
<evidence type="ECO:0000256" key="1">
    <source>
        <dbReference type="ARBA" id="ARBA00022741"/>
    </source>
</evidence>
<proteinExistence type="inferred from homology"/>
<keyword evidence="10" id="KW-1185">Reference proteome</keyword>
<keyword evidence="3" id="KW-0143">Chaperone</keyword>
<dbReference type="Gene3D" id="3.30.1220.10">
    <property type="entry name" value="CobW-like, C-terminal domain"/>
    <property type="match status" value="1"/>
</dbReference>
<evidence type="ECO:0000313" key="7">
    <source>
        <dbReference type="EMBL" id="CAI3971628.1"/>
    </source>
</evidence>
<accession>A0A9P1FD75</accession>
<keyword evidence="1" id="KW-0547">Nucleotide-binding</keyword>
<dbReference type="Pfam" id="PF02492">
    <property type="entry name" value="cobW"/>
    <property type="match status" value="1"/>
</dbReference>
<evidence type="ECO:0000256" key="3">
    <source>
        <dbReference type="ARBA" id="ARBA00023186"/>
    </source>
</evidence>
<dbReference type="Proteomes" id="UP001152797">
    <property type="component" value="Unassembled WGS sequence"/>
</dbReference>
<dbReference type="InterPro" id="IPR051927">
    <property type="entry name" value="Zn_Chap_cDPG_Synth"/>
</dbReference>
<dbReference type="EMBL" id="CAMXCT030000001">
    <property type="protein sequence ID" value="CAL4758940.1"/>
    <property type="molecule type" value="Genomic_DNA"/>
</dbReference>
<evidence type="ECO:0000256" key="2">
    <source>
        <dbReference type="ARBA" id="ARBA00022801"/>
    </source>
</evidence>
<keyword evidence="2" id="KW-0378">Hydrolase</keyword>
<organism evidence="7">
    <name type="scientific">Cladocopium goreaui</name>
    <dbReference type="NCBI Taxonomy" id="2562237"/>
    <lineage>
        <taxon>Eukaryota</taxon>
        <taxon>Sar</taxon>
        <taxon>Alveolata</taxon>
        <taxon>Dinophyceae</taxon>
        <taxon>Suessiales</taxon>
        <taxon>Symbiodiniaceae</taxon>
        <taxon>Cladocopium</taxon>
    </lineage>
</organism>
<evidence type="ECO:0000313" key="8">
    <source>
        <dbReference type="EMBL" id="CAL1125003.1"/>
    </source>
</evidence>
<dbReference type="GO" id="GO:0000166">
    <property type="term" value="F:nucleotide binding"/>
    <property type="evidence" value="ECO:0007669"/>
    <property type="project" value="UniProtKB-KW"/>
</dbReference>
<comment type="caution">
    <text evidence="7">The sequence shown here is derived from an EMBL/GenBank/DDBJ whole genome shotgun (WGS) entry which is preliminary data.</text>
</comment>
<dbReference type="Gene3D" id="3.40.50.300">
    <property type="entry name" value="P-loop containing nucleotide triphosphate hydrolases"/>
    <property type="match status" value="1"/>
</dbReference>
<protein>
    <submittedName>
        <fullName evidence="9">Zinc-regulated GTPase metalloprotein activator 1</fullName>
    </submittedName>
</protein>
<dbReference type="InterPro" id="IPR036627">
    <property type="entry name" value="CobW-likC_sf"/>
</dbReference>
<dbReference type="SMART" id="SM00833">
    <property type="entry name" value="CobW_C"/>
    <property type="match status" value="1"/>
</dbReference>
<comment type="catalytic activity">
    <reaction evidence="5">
        <text>GTP + H2O = GDP + phosphate + H(+)</text>
        <dbReference type="Rhea" id="RHEA:19669"/>
        <dbReference type="ChEBI" id="CHEBI:15377"/>
        <dbReference type="ChEBI" id="CHEBI:15378"/>
        <dbReference type="ChEBI" id="CHEBI:37565"/>
        <dbReference type="ChEBI" id="CHEBI:43474"/>
        <dbReference type="ChEBI" id="CHEBI:58189"/>
    </reaction>
    <physiologicalReaction direction="left-to-right" evidence="5">
        <dbReference type="Rhea" id="RHEA:19670"/>
    </physiologicalReaction>
</comment>
<evidence type="ECO:0000313" key="10">
    <source>
        <dbReference type="Proteomes" id="UP001152797"/>
    </source>
</evidence>
<dbReference type="EMBL" id="CAMXCT010000001">
    <property type="protein sequence ID" value="CAI3971628.1"/>
    <property type="molecule type" value="Genomic_DNA"/>
</dbReference>
<dbReference type="CDD" id="cd03112">
    <property type="entry name" value="CobW-like"/>
    <property type="match status" value="1"/>
</dbReference>
<sequence>MKKLPVSVLSGFLGAGKTTLLNHVLSNRAGLRVAVIVNDMSEVNIDAQLIVGGEAALSRTEEKLIEMTNGCICCTLREDLLAEVAALAKDGRFNYLLIESTGISEPAPVADTFTFAIGDGTPLSEIAELDTMVTVVDAANFLEDLQIGKDLKSIDQAATEDDPRTVADLLTEQVEFANVIVFNKTDLVDEDTLATIEGFIEQLNPYALKLRASFGQVEPSRIMGTGRFDFEIAKKSKGWQLTLRGDGASEVEEYGVNSFVYRSRRPFHPQRFYERLNRDWNGVLRSKGFFWLASRLDKIGVWSQAGRVARLDFGGFWWAAVPREHWPKVDTFQSDLERKWHPEVGDCRQELVFIGIGMDEIAIYDSLQKCLLTDAEMSQGIQGSLTPTRAKLWVAEP</sequence>
<dbReference type="OrthoDB" id="258627at2759"/>
<dbReference type="Pfam" id="PF07683">
    <property type="entry name" value="CobW_C"/>
    <property type="match status" value="1"/>
</dbReference>
<evidence type="ECO:0000259" key="6">
    <source>
        <dbReference type="SMART" id="SM00833"/>
    </source>
</evidence>
<dbReference type="AlphaFoldDB" id="A0A9P1FD75"/>
<reference evidence="8" key="2">
    <citation type="submission" date="2024-04" db="EMBL/GenBank/DDBJ databases">
        <authorList>
            <person name="Chen Y."/>
            <person name="Shah S."/>
            <person name="Dougan E. K."/>
            <person name="Thang M."/>
            <person name="Chan C."/>
        </authorList>
    </citation>
    <scope>NUCLEOTIDE SEQUENCE [LARGE SCALE GENOMIC DNA]</scope>
</reference>
<dbReference type="SUPFAM" id="SSF52540">
    <property type="entry name" value="P-loop containing nucleoside triphosphate hydrolases"/>
    <property type="match status" value="1"/>
</dbReference>
<dbReference type="PANTHER" id="PTHR43603:SF1">
    <property type="entry name" value="ZINC-REGULATED GTPASE METALLOPROTEIN ACTIVATOR 1"/>
    <property type="match status" value="1"/>
</dbReference>
<reference evidence="7" key="1">
    <citation type="submission" date="2022-10" db="EMBL/GenBank/DDBJ databases">
        <authorList>
            <person name="Chen Y."/>
            <person name="Dougan E. K."/>
            <person name="Chan C."/>
            <person name="Rhodes N."/>
            <person name="Thang M."/>
        </authorList>
    </citation>
    <scope>NUCLEOTIDE SEQUENCE</scope>
</reference>
<dbReference type="InterPro" id="IPR003495">
    <property type="entry name" value="CobW/HypB/UreG_nucleotide-bd"/>
</dbReference>
<feature type="domain" description="CobW C-terminal" evidence="6">
    <location>
        <begin position="256"/>
        <end position="371"/>
    </location>
</feature>
<dbReference type="GO" id="GO:0016787">
    <property type="term" value="F:hydrolase activity"/>
    <property type="evidence" value="ECO:0007669"/>
    <property type="project" value="UniProtKB-KW"/>
</dbReference>
<comment type="similarity">
    <text evidence="4">Belongs to the SIMIBI class G3E GTPase family. ZNG1 subfamily.</text>
</comment>
<dbReference type="InterPro" id="IPR011629">
    <property type="entry name" value="CobW-like_C"/>
</dbReference>
<dbReference type="EMBL" id="CAMXCT020000001">
    <property type="protein sequence ID" value="CAL1125003.1"/>
    <property type="molecule type" value="Genomic_DNA"/>
</dbReference>
<dbReference type="PANTHER" id="PTHR43603">
    <property type="entry name" value="COBW DOMAIN-CONTAINING PROTEIN DDB_G0274527"/>
    <property type="match status" value="1"/>
</dbReference>
<dbReference type="InterPro" id="IPR027417">
    <property type="entry name" value="P-loop_NTPase"/>
</dbReference>